<name>A0ABT9W4I6_9BACI</name>
<evidence type="ECO:0000313" key="3">
    <source>
        <dbReference type="Proteomes" id="UP001235840"/>
    </source>
</evidence>
<keyword evidence="2" id="KW-0946">Virion</keyword>
<proteinExistence type="predicted"/>
<feature type="compositionally biased region" description="Polar residues" evidence="1">
    <location>
        <begin position="24"/>
        <end position="37"/>
    </location>
</feature>
<sequence>MNPNQQQANNNQGQQTQNQNQNQIANPSSTTNMQGTEMTDRDRVTDVLASEKYLITSSNTAAWEASHQDLYQDIFTICTELQEYHRDLYELMFQKGWYKLEAAEQQKLDQVYQQFTGYSSQLPYTGQTH</sequence>
<dbReference type="Proteomes" id="UP001235840">
    <property type="component" value="Unassembled WGS sequence"/>
</dbReference>
<dbReference type="InterPro" id="IPR012851">
    <property type="entry name" value="Spore_coat_CotF-like"/>
</dbReference>
<reference evidence="2 3" key="1">
    <citation type="submission" date="2023-07" db="EMBL/GenBank/DDBJ databases">
        <title>Genomic Encyclopedia of Type Strains, Phase IV (KMG-IV): sequencing the most valuable type-strain genomes for metagenomic binning, comparative biology and taxonomic classification.</title>
        <authorList>
            <person name="Goeker M."/>
        </authorList>
    </citation>
    <scope>NUCLEOTIDE SEQUENCE [LARGE SCALE GENOMIC DNA]</scope>
    <source>
        <strain evidence="2 3">DSM 12751</strain>
    </source>
</reference>
<feature type="compositionally biased region" description="Low complexity" evidence="1">
    <location>
        <begin position="1"/>
        <end position="23"/>
    </location>
</feature>
<feature type="region of interest" description="Disordered" evidence="1">
    <location>
        <begin position="1"/>
        <end position="42"/>
    </location>
</feature>
<dbReference type="Pfam" id="PF07875">
    <property type="entry name" value="Coat_F"/>
    <property type="match status" value="1"/>
</dbReference>
<comment type="caution">
    <text evidence="2">The sequence shown here is derived from an EMBL/GenBank/DDBJ whole genome shotgun (WGS) entry which is preliminary data.</text>
</comment>
<evidence type="ECO:0000313" key="2">
    <source>
        <dbReference type="EMBL" id="MDQ0168163.1"/>
    </source>
</evidence>
<evidence type="ECO:0000256" key="1">
    <source>
        <dbReference type="SAM" id="MobiDB-lite"/>
    </source>
</evidence>
<dbReference type="EMBL" id="JAUSTY010000025">
    <property type="protein sequence ID" value="MDQ0168163.1"/>
    <property type="molecule type" value="Genomic_DNA"/>
</dbReference>
<organism evidence="2 3">
    <name type="scientific">Caldalkalibacillus horti</name>
    <dbReference type="NCBI Taxonomy" id="77523"/>
    <lineage>
        <taxon>Bacteria</taxon>
        <taxon>Bacillati</taxon>
        <taxon>Bacillota</taxon>
        <taxon>Bacilli</taxon>
        <taxon>Bacillales</taxon>
        <taxon>Bacillaceae</taxon>
        <taxon>Caldalkalibacillus</taxon>
    </lineage>
</organism>
<accession>A0ABT9W4I6</accession>
<dbReference type="RefSeq" id="WP_307397699.1">
    <property type="nucleotide sequence ID" value="NZ_BAAADK010000020.1"/>
</dbReference>
<keyword evidence="2" id="KW-0167">Capsid protein</keyword>
<gene>
    <name evidence="2" type="ORF">J2S11_004115</name>
</gene>
<protein>
    <submittedName>
        <fullName evidence="2">Spore coat protein CotF</fullName>
    </submittedName>
</protein>
<keyword evidence="3" id="KW-1185">Reference proteome</keyword>